<organism evidence="2 3">
    <name type="scientific">Neoaquamicrobium sediminum</name>
    <dbReference type="NCBI Taxonomy" id="1849104"/>
    <lineage>
        <taxon>Bacteria</taxon>
        <taxon>Pseudomonadati</taxon>
        <taxon>Pseudomonadota</taxon>
        <taxon>Alphaproteobacteria</taxon>
        <taxon>Hyphomicrobiales</taxon>
        <taxon>Phyllobacteriaceae</taxon>
        <taxon>Neoaquamicrobium</taxon>
    </lineage>
</organism>
<dbReference type="Proteomes" id="UP001559025">
    <property type="component" value="Unassembled WGS sequence"/>
</dbReference>
<dbReference type="Pfam" id="PF03091">
    <property type="entry name" value="CutA1"/>
    <property type="match status" value="1"/>
</dbReference>
<evidence type="ECO:0000256" key="1">
    <source>
        <dbReference type="ARBA" id="ARBA00010169"/>
    </source>
</evidence>
<dbReference type="RefSeq" id="WP_368801389.1">
    <property type="nucleotide sequence ID" value="NZ_JAZHFV010000001.1"/>
</dbReference>
<evidence type="ECO:0000313" key="2">
    <source>
        <dbReference type="EMBL" id="MEX4006002.1"/>
    </source>
</evidence>
<accession>A0ABV3WMY9</accession>
<sequence>MAGAQFVDIWINCPDRAIAERIAEAAVGDRLAACANVFPQISSIYRWKGAVEQADEIPLLLKSRSAHFEAVAELVSSIHPYETPSIVATELVAINAGYADWLAAETREP</sequence>
<dbReference type="InterPro" id="IPR011322">
    <property type="entry name" value="N-reg_PII-like_a/b"/>
</dbReference>
<protein>
    <submittedName>
        <fullName evidence="2">Divalent-cation tolerance protein CutA</fullName>
    </submittedName>
</protein>
<dbReference type="InterPro" id="IPR015867">
    <property type="entry name" value="N-reg_PII/ATP_PRibTrfase_C"/>
</dbReference>
<evidence type="ECO:0000313" key="3">
    <source>
        <dbReference type="Proteomes" id="UP001559025"/>
    </source>
</evidence>
<name>A0ABV3WMY9_9HYPH</name>
<comment type="caution">
    <text evidence="2">The sequence shown here is derived from an EMBL/GenBank/DDBJ whole genome shotgun (WGS) entry which is preliminary data.</text>
</comment>
<gene>
    <name evidence="2" type="primary">cutA</name>
    <name evidence="2" type="ORF">V1479_01725</name>
</gene>
<dbReference type="InterPro" id="IPR004323">
    <property type="entry name" value="Ion_tolerance_CutA"/>
</dbReference>
<dbReference type="EMBL" id="JAZHFV010000001">
    <property type="protein sequence ID" value="MEX4006002.1"/>
    <property type="molecule type" value="Genomic_DNA"/>
</dbReference>
<proteinExistence type="inferred from homology"/>
<dbReference type="PANTHER" id="PTHR23419">
    <property type="entry name" value="DIVALENT CATION TOLERANCE CUTA-RELATED"/>
    <property type="match status" value="1"/>
</dbReference>
<dbReference type="Gene3D" id="3.30.70.120">
    <property type="match status" value="1"/>
</dbReference>
<comment type="similarity">
    <text evidence="1">Belongs to the CutA family.</text>
</comment>
<reference evidence="2 3" key="1">
    <citation type="submission" date="2024-01" db="EMBL/GenBank/DDBJ databases">
        <title>New evidence supports the origin of RcGTA from prophage.</title>
        <authorList>
            <person name="Xu Y."/>
            <person name="Liu B."/>
            <person name="Chen F."/>
        </authorList>
    </citation>
    <scope>NUCLEOTIDE SEQUENCE [LARGE SCALE GENOMIC DNA]</scope>
    <source>
        <strain evidence="2 3">CBW1107-2</strain>
    </source>
</reference>
<dbReference type="SUPFAM" id="SSF54913">
    <property type="entry name" value="GlnB-like"/>
    <property type="match status" value="1"/>
</dbReference>
<keyword evidence="3" id="KW-1185">Reference proteome</keyword>
<dbReference type="PANTHER" id="PTHR23419:SF8">
    <property type="entry name" value="FI09726P"/>
    <property type="match status" value="1"/>
</dbReference>